<dbReference type="Gene3D" id="3.30.450.30">
    <property type="entry name" value="Dynein light chain 2a, cytoplasmic"/>
    <property type="match status" value="1"/>
</dbReference>
<dbReference type="PANTHER" id="PTHR13936:SF14">
    <property type="entry name" value="PROFILIN-1"/>
    <property type="match status" value="1"/>
</dbReference>
<evidence type="ECO:0000313" key="5">
    <source>
        <dbReference type="Ensembl" id="ENSFCTP00005029097.1"/>
    </source>
</evidence>
<dbReference type="Ensembl" id="ENSFCTT00005041084.1">
    <property type="protein sequence ID" value="ENSFCTP00005029097.1"/>
    <property type="gene ID" value="ENSFCTG00005014421.1"/>
</dbReference>
<reference evidence="5 6" key="1">
    <citation type="submission" date="2021-02" db="EMBL/GenBank/DDBJ databases">
        <title>Safari Cat Assemblies.</title>
        <authorList>
            <person name="Bredemeyer K.R."/>
            <person name="Murphy W.J."/>
        </authorList>
    </citation>
    <scope>NUCLEOTIDE SEQUENCE [LARGE SCALE GENOMIC DNA]</scope>
</reference>
<evidence type="ECO:0000256" key="1">
    <source>
        <dbReference type="ARBA" id="ARBA00004245"/>
    </source>
</evidence>
<dbReference type="PANTHER" id="PTHR13936">
    <property type="entry name" value="PROFILIN"/>
    <property type="match status" value="1"/>
</dbReference>
<reference evidence="5" key="3">
    <citation type="submission" date="2025-09" db="UniProtKB">
        <authorList>
            <consortium name="Ensembl"/>
        </authorList>
    </citation>
    <scope>IDENTIFICATION</scope>
    <source>
        <strain evidence="5">breed Abyssinian</strain>
    </source>
</reference>
<keyword evidence="4" id="KW-0206">Cytoskeleton</keyword>
<evidence type="ECO:0000256" key="2">
    <source>
        <dbReference type="ARBA" id="ARBA00022490"/>
    </source>
</evidence>
<dbReference type="Pfam" id="PF00235">
    <property type="entry name" value="Profilin"/>
    <property type="match status" value="1"/>
</dbReference>
<accession>A0ABI7Y2U8</accession>
<dbReference type="InterPro" id="IPR005454">
    <property type="entry name" value="Profilin1/2/3_vertebrate"/>
</dbReference>
<proteinExistence type="predicted"/>
<sequence>RGGGKKGGKKALTVIRDSLLQDGEFTMDLRTKSTGGAPTFNITVTTTAKTLVLLMGKEGVHGGMINKKCHKMASPLQRSQY</sequence>
<organism evidence="5 6">
    <name type="scientific">Felis catus</name>
    <name type="common">Cat</name>
    <name type="synonym">Felis silvestris catus</name>
    <dbReference type="NCBI Taxonomy" id="9685"/>
    <lineage>
        <taxon>Eukaryota</taxon>
        <taxon>Metazoa</taxon>
        <taxon>Chordata</taxon>
        <taxon>Craniata</taxon>
        <taxon>Vertebrata</taxon>
        <taxon>Euteleostomi</taxon>
        <taxon>Mammalia</taxon>
        <taxon>Eutheria</taxon>
        <taxon>Laurasiatheria</taxon>
        <taxon>Carnivora</taxon>
        <taxon>Feliformia</taxon>
        <taxon>Felidae</taxon>
        <taxon>Felinae</taxon>
        <taxon>Felis</taxon>
    </lineage>
</organism>
<evidence type="ECO:0000256" key="3">
    <source>
        <dbReference type="ARBA" id="ARBA00023203"/>
    </source>
</evidence>
<dbReference type="Proteomes" id="UP000823872">
    <property type="component" value="Chromosome B1"/>
</dbReference>
<comment type="subcellular location">
    <subcellularLocation>
        <location evidence="1">Cytoplasm</location>
        <location evidence="1">Cytoskeleton</location>
    </subcellularLocation>
</comment>
<dbReference type="InterPro" id="IPR036140">
    <property type="entry name" value="PFN_sf"/>
</dbReference>
<dbReference type="InterPro" id="IPR048278">
    <property type="entry name" value="PFN"/>
</dbReference>
<keyword evidence="3" id="KW-0009">Actin-binding</keyword>
<dbReference type="PRINTS" id="PR01639">
    <property type="entry name" value="PROFILINMAML"/>
</dbReference>
<evidence type="ECO:0008006" key="7">
    <source>
        <dbReference type="Google" id="ProtNLM"/>
    </source>
</evidence>
<dbReference type="GeneTree" id="ENSGT00940000153664"/>
<dbReference type="SUPFAM" id="SSF55770">
    <property type="entry name" value="Profilin (actin-binding protein)"/>
    <property type="match status" value="1"/>
</dbReference>
<reference evidence="5" key="2">
    <citation type="submission" date="2025-08" db="UniProtKB">
        <authorList>
            <consortium name="Ensembl"/>
        </authorList>
    </citation>
    <scope>IDENTIFICATION</scope>
    <source>
        <strain evidence="5">breed Abyssinian</strain>
    </source>
</reference>
<evidence type="ECO:0000256" key="4">
    <source>
        <dbReference type="ARBA" id="ARBA00023212"/>
    </source>
</evidence>
<protein>
    <recommendedName>
        <fullName evidence="7">Profilin</fullName>
    </recommendedName>
</protein>
<name>A0ABI7Y2U8_FELCA</name>
<keyword evidence="6" id="KW-1185">Reference proteome</keyword>
<keyword evidence="2" id="KW-0963">Cytoplasm</keyword>
<evidence type="ECO:0000313" key="6">
    <source>
        <dbReference type="Proteomes" id="UP000823872"/>
    </source>
</evidence>